<dbReference type="AlphaFoldDB" id="A0A9X2HV26"/>
<proteinExistence type="predicted"/>
<reference evidence="1" key="1">
    <citation type="submission" date="2022-05" db="EMBL/GenBank/DDBJ databases">
        <title>Sphingomonas sp. strain MG17 Genome sequencing and assembly.</title>
        <authorList>
            <person name="Kim I."/>
        </authorList>
    </citation>
    <scope>NUCLEOTIDE SEQUENCE</scope>
    <source>
        <strain evidence="1">MG17</strain>
    </source>
</reference>
<gene>
    <name evidence="1" type="ORF">M9978_22635</name>
</gene>
<dbReference type="RefSeq" id="WP_254297398.1">
    <property type="nucleotide sequence ID" value="NZ_JAMLDX010000036.1"/>
</dbReference>
<keyword evidence="2" id="KW-1185">Reference proteome</keyword>
<accession>A0A9X2HV26</accession>
<protein>
    <submittedName>
        <fullName evidence="1">Uncharacterized protein</fullName>
    </submittedName>
</protein>
<sequence length="103" mass="10932">MATPVIGSARALAARALMAEGRNAEADIVLSGGGDDFPEVQVARLALDTIGDHHQRLELALAFYAEPDHWDSDVPDGSLASLDRGEVARSALRGKDQLGSHRD</sequence>
<comment type="caution">
    <text evidence="1">The sequence shown here is derived from an EMBL/GenBank/DDBJ whole genome shotgun (WGS) entry which is preliminary data.</text>
</comment>
<evidence type="ECO:0000313" key="1">
    <source>
        <dbReference type="EMBL" id="MCP3733205.1"/>
    </source>
</evidence>
<dbReference type="Proteomes" id="UP001139451">
    <property type="component" value="Unassembled WGS sequence"/>
</dbReference>
<organism evidence="1 2">
    <name type="scientific">Sphingomonas tagetis</name>
    <dbReference type="NCBI Taxonomy" id="2949092"/>
    <lineage>
        <taxon>Bacteria</taxon>
        <taxon>Pseudomonadati</taxon>
        <taxon>Pseudomonadota</taxon>
        <taxon>Alphaproteobacteria</taxon>
        <taxon>Sphingomonadales</taxon>
        <taxon>Sphingomonadaceae</taxon>
        <taxon>Sphingomonas</taxon>
    </lineage>
</organism>
<dbReference type="EMBL" id="JAMLDX010000036">
    <property type="protein sequence ID" value="MCP3733205.1"/>
    <property type="molecule type" value="Genomic_DNA"/>
</dbReference>
<evidence type="ECO:0000313" key="2">
    <source>
        <dbReference type="Proteomes" id="UP001139451"/>
    </source>
</evidence>
<name>A0A9X2HV26_9SPHN</name>